<dbReference type="GO" id="GO:0045892">
    <property type="term" value="P:negative regulation of DNA-templated transcription"/>
    <property type="evidence" value="ECO:0007669"/>
    <property type="project" value="TreeGrafter"/>
</dbReference>
<keyword evidence="2" id="KW-0238">DNA-binding</keyword>
<gene>
    <name evidence="5" type="ORF">C8J48_0175</name>
</gene>
<reference evidence="5 6" key="1">
    <citation type="submission" date="2018-04" db="EMBL/GenBank/DDBJ databases">
        <title>Genomic Encyclopedia of Archaeal and Bacterial Type Strains, Phase II (KMG-II): from individual species to whole genera.</title>
        <authorList>
            <person name="Goeker M."/>
        </authorList>
    </citation>
    <scope>NUCLEOTIDE SEQUENCE [LARGE SCALE GENOMIC DNA]</scope>
    <source>
        <strain evidence="5 6">DSM 45169</strain>
    </source>
</reference>
<dbReference type="InterPro" id="IPR028978">
    <property type="entry name" value="Chorismate_lyase_/UTRA_dom_sf"/>
</dbReference>
<dbReference type="PANTHER" id="PTHR44846:SF1">
    <property type="entry name" value="MANNOSYL-D-GLYCERATE TRANSPORT_METABOLISM SYSTEM REPRESSOR MNGR-RELATED"/>
    <property type="match status" value="1"/>
</dbReference>
<evidence type="ECO:0000259" key="4">
    <source>
        <dbReference type="PROSITE" id="PS50949"/>
    </source>
</evidence>
<dbReference type="InterPro" id="IPR050679">
    <property type="entry name" value="Bact_HTH_transcr_reg"/>
</dbReference>
<dbReference type="InterPro" id="IPR036390">
    <property type="entry name" value="WH_DNA-bd_sf"/>
</dbReference>
<evidence type="ECO:0000313" key="5">
    <source>
        <dbReference type="EMBL" id="PTM57625.1"/>
    </source>
</evidence>
<feature type="domain" description="HTH gntR-type" evidence="4">
    <location>
        <begin position="8"/>
        <end position="76"/>
    </location>
</feature>
<dbReference type="Gene3D" id="3.40.1410.10">
    <property type="entry name" value="Chorismate lyase-like"/>
    <property type="match status" value="1"/>
</dbReference>
<evidence type="ECO:0000256" key="3">
    <source>
        <dbReference type="ARBA" id="ARBA00023163"/>
    </source>
</evidence>
<organism evidence="5 6">
    <name type="scientific">Desmospora activa DSM 45169</name>
    <dbReference type="NCBI Taxonomy" id="1121389"/>
    <lineage>
        <taxon>Bacteria</taxon>
        <taxon>Bacillati</taxon>
        <taxon>Bacillota</taxon>
        <taxon>Bacilli</taxon>
        <taxon>Bacillales</taxon>
        <taxon>Thermoactinomycetaceae</taxon>
        <taxon>Desmospora</taxon>
    </lineage>
</organism>
<dbReference type="PRINTS" id="PR00035">
    <property type="entry name" value="HTHGNTR"/>
</dbReference>
<dbReference type="SMART" id="SM00866">
    <property type="entry name" value="UTRA"/>
    <property type="match status" value="1"/>
</dbReference>
<evidence type="ECO:0000313" key="6">
    <source>
        <dbReference type="Proteomes" id="UP000241639"/>
    </source>
</evidence>
<dbReference type="GO" id="GO:0003677">
    <property type="term" value="F:DNA binding"/>
    <property type="evidence" value="ECO:0007669"/>
    <property type="project" value="UniProtKB-KW"/>
</dbReference>
<accession>A0A2T4Z6V4</accession>
<dbReference type="InterPro" id="IPR011663">
    <property type="entry name" value="UTRA"/>
</dbReference>
<dbReference type="Pfam" id="PF00392">
    <property type="entry name" value="GntR"/>
    <property type="match status" value="1"/>
</dbReference>
<dbReference type="InterPro" id="IPR036388">
    <property type="entry name" value="WH-like_DNA-bd_sf"/>
</dbReference>
<protein>
    <submittedName>
        <fullName evidence="5">GntR family transcriptional regulator</fullName>
    </submittedName>
</protein>
<dbReference type="RefSeq" id="WP_107724510.1">
    <property type="nucleotide sequence ID" value="NZ_PZZP01000001.1"/>
</dbReference>
<dbReference type="Pfam" id="PF07702">
    <property type="entry name" value="UTRA"/>
    <property type="match status" value="1"/>
</dbReference>
<evidence type="ECO:0000256" key="1">
    <source>
        <dbReference type="ARBA" id="ARBA00023015"/>
    </source>
</evidence>
<dbReference type="Proteomes" id="UP000241639">
    <property type="component" value="Unassembled WGS sequence"/>
</dbReference>
<evidence type="ECO:0000256" key="2">
    <source>
        <dbReference type="ARBA" id="ARBA00023125"/>
    </source>
</evidence>
<dbReference type="FunFam" id="1.10.10.10:FF:000079">
    <property type="entry name" value="GntR family transcriptional regulator"/>
    <property type="match status" value="1"/>
</dbReference>
<keyword evidence="1" id="KW-0805">Transcription regulation</keyword>
<keyword evidence="3" id="KW-0804">Transcription</keyword>
<dbReference type="SUPFAM" id="SSF64288">
    <property type="entry name" value="Chorismate lyase-like"/>
    <property type="match status" value="1"/>
</dbReference>
<dbReference type="PROSITE" id="PS50949">
    <property type="entry name" value="HTH_GNTR"/>
    <property type="match status" value="1"/>
</dbReference>
<dbReference type="Gene3D" id="1.10.10.10">
    <property type="entry name" value="Winged helix-like DNA-binding domain superfamily/Winged helix DNA-binding domain"/>
    <property type="match status" value="1"/>
</dbReference>
<dbReference type="SMART" id="SM00345">
    <property type="entry name" value="HTH_GNTR"/>
    <property type="match status" value="1"/>
</dbReference>
<dbReference type="SUPFAM" id="SSF46785">
    <property type="entry name" value="Winged helix' DNA-binding domain"/>
    <property type="match status" value="1"/>
</dbReference>
<dbReference type="EMBL" id="PZZP01000001">
    <property type="protein sequence ID" value="PTM57625.1"/>
    <property type="molecule type" value="Genomic_DNA"/>
</dbReference>
<dbReference type="InterPro" id="IPR000524">
    <property type="entry name" value="Tscrpt_reg_HTH_GntR"/>
</dbReference>
<sequence length="241" mass="27549">MLDKNSPIPVYYQLEERLKDSIEKRELKEGDMIPSERVLSEQYRISRMTVRQAINNLVRDGYLYRIKGKGTFVASNKIEQPLQGLTSFTEDMLSRGLKPETRLLQFTVEPAQGKIIQRLKLAEGEPVNVIKRVRLADNLPMALETTFLPVKLISGLTEAHVYGSLYEYIETQLGLKIGHATQTLEATVARASETEHLQIQKGSPVLLIERSSYLANQHPLELVKSVYRGDRYKFNVHLQRP</sequence>
<dbReference type="PANTHER" id="PTHR44846">
    <property type="entry name" value="MANNOSYL-D-GLYCERATE TRANSPORT/METABOLISM SYSTEM REPRESSOR MNGR-RELATED"/>
    <property type="match status" value="1"/>
</dbReference>
<dbReference type="GO" id="GO:0003700">
    <property type="term" value="F:DNA-binding transcription factor activity"/>
    <property type="evidence" value="ECO:0007669"/>
    <property type="project" value="InterPro"/>
</dbReference>
<name>A0A2T4Z6V4_9BACL</name>
<dbReference type="CDD" id="cd07377">
    <property type="entry name" value="WHTH_GntR"/>
    <property type="match status" value="1"/>
</dbReference>
<dbReference type="AlphaFoldDB" id="A0A2T4Z6V4"/>
<proteinExistence type="predicted"/>
<comment type="caution">
    <text evidence="5">The sequence shown here is derived from an EMBL/GenBank/DDBJ whole genome shotgun (WGS) entry which is preliminary data.</text>
</comment>
<keyword evidence="6" id="KW-1185">Reference proteome</keyword>
<dbReference type="OrthoDB" id="9815017at2"/>